<keyword evidence="2" id="KW-0479">Metal-binding</keyword>
<dbReference type="Proteomes" id="UP000218267">
    <property type="component" value="Chromosome"/>
</dbReference>
<dbReference type="AlphaFoldDB" id="A0A1Y1CH19"/>
<reference evidence="5" key="2">
    <citation type="journal article" date="2020" name="Antonie Van Leeuwenhoek">
        <title>Labilibaculum antarcticum sp. nov., a novel facultative anaerobic, psychrotorelant bacterium isolated from marine sediment of Antarctica.</title>
        <authorList>
            <person name="Watanabe M."/>
            <person name="Kojima H."/>
            <person name="Fukui M."/>
        </authorList>
    </citation>
    <scope>NUCLEOTIDE SEQUENCE [LARGE SCALE GENOMIC DNA]</scope>
    <source>
        <strain evidence="5">SPP2</strain>
    </source>
</reference>
<evidence type="ECO:0000256" key="3">
    <source>
        <dbReference type="ARBA" id="ARBA00022801"/>
    </source>
</evidence>
<dbReference type="PANTHER" id="PTHR18901">
    <property type="entry name" value="2-DEOXYGLUCOSE-6-PHOSPHATE PHOSPHATASE 2"/>
    <property type="match status" value="1"/>
</dbReference>
<dbReference type="RefSeq" id="WP_096428558.1">
    <property type="nucleotide sequence ID" value="NZ_AP018042.1"/>
</dbReference>
<dbReference type="KEGG" id="mbas:ALGA_1281"/>
<dbReference type="Pfam" id="PF13419">
    <property type="entry name" value="HAD_2"/>
    <property type="match status" value="1"/>
</dbReference>
<evidence type="ECO:0000256" key="2">
    <source>
        <dbReference type="ARBA" id="ARBA00022723"/>
    </source>
</evidence>
<dbReference type="InterPro" id="IPR023198">
    <property type="entry name" value="PGP-like_dom2"/>
</dbReference>
<accession>A0A1Y1CH19</accession>
<gene>
    <name evidence="4" type="ORF">ALGA_1281</name>
</gene>
<dbReference type="EMBL" id="AP018042">
    <property type="protein sequence ID" value="BAX79666.1"/>
    <property type="molecule type" value="Genomic_DNA"/>
</dbReference>
<dbReference type="Gene3D" id="3.40.50.1000">
    <property type="entry name" value="HAD superfamily/HAD-like"/>
    <property type="match status" value="1"/>
</dbReference>
<dbReference type="PRINTS" id="PR00413">
    <property type="entry name" value="HADHALOGNASE"/>
</dbReference>
<dbReference type="SFLD" id="SFLDG01135">
    <property type="entry name" value="C1.5.6:_HAD__Beta-PGM__Phospha"/>
    <property type="match status" value="1"/>
</dbReference>
<name>A0A1Y1CH19_9BACT</name>
<sequence length="217" mass="24469">MIKAVIFDMDGLLINSEPFWQESEAKVFNSLGLDVNKKMFEQFMGKRIDEVVEGMYKMTPWNHVSKEKVAEDIVENVIRLVLEQGECLAGVTKTLKDLKKASFKIGLASSSRMKIISAVLDKLQLREYFEVIHSAEFEKYGKPHPQVFISTADMLGIHPSECVVFEDSLNGVISALAAGMKCIAVPEKNAFNRNKFIISNKVLDSLNDFEIVQFTNL</sequence>
<dbReference type="PANTHER" id="PTHR18901:SF38">
    <property type="entry name" value="PSEUDOURIDINE-5'-PHOSPHATASE"/>
    <property type="match status" value="1"/>
</dbReference>
<dbReference type="InterPro" id="IPR006439">
    <property type="entry name" value="HAD-SF_hydro_IA"/>
</dbReference>
<dbReference type="SUPFAM" id="SSF56784">
    <property type="entry name" value="HAD-like"/>
    <property type="match status" value="1"/>
</dbReference>
<dbReference type="InterPro" id="IPR023214">
    <property type="entry name" value="HAD_sf"/>
</dbReference>
<evidence type="ECO:0008006" key="6">
    <source>
        <dbReference type="Google" id="ProtNLM"/>
    </source>
</evidence>
<dbReference type="SFLD" id="SFLDS00003">
    <property type="entry name" value="Haloacid_Dehalogenase"/>
    <property type="match status" value="1"/>
</dbReference>
<comment type="similarity">
    <text evidence="1">Belongs to the HAD-like hydrolase superfamily. CbbY/CbbZ/Gph/YieH family.</text>
</comment>
<dbReference type="InterPro" id="IPR041492">
    <property type="entry name" value="HAD_2"/>
</dbReference>
<proteinExistence type="inferred from homology"/>
<dbReference type="NCBIfam" id="NF008087">
    <property type="entry name" value="PRK10826.1"/>
    <property type="match status" value="1"/>
</dbReference>
<dbReference type="GO" id="GO:0046872">
    <property type="term" value="F:metal ion binding"/>
    <property type="evidence" value="ECO:0007669"/>
    <property type="project" value="UniProtKB-KW"/>
</dbReference>
<dbReference type="SFLD" id="SFLDG01129">
    <property type="entry name" value="C1.5:_HAD__Beta-PGM__Phosphata"/>
    <property type="match status" value="1"/>
</dbReference>
<dbReference type="GO" id="GO:0016787">
    <property type="term" value="F:hydrolase activity"/>
    <property type="evidence" value="ECO:0007669"/>
    <property type="project" value="UniProtKB-KW"/>
</dbReference>
<keyword evidence="3" id="KW-0378">Hydrolase</keyword>
<keyword evidence="5" id="KW-1185">Reference proteome</keyword>
<evidence type="ECO:0000256" key="1">
    <source>
        <dbReference type="ARBA" id="ARBA00006171"/>
    </source>
</evidence>
<evidence type="ECO:0000313" key="5">
    <source>
        <dbReference type="Proteomes" id="UP000218267"/>
    </source>
</evidence>
<dbReference type="FunFam" id="3.40.50.1000:FF:000036">
    <property type="entry name" value="HAD family hydrolase"/>
    <property type="match status" value="1"/>
</dbReference>
<organism evidence="4 5">
    <name type="scientific">Labilibaculum antarcticum</name>
    <dbReference type="NCBI Taxonomy" id="1717717"/>
    <lineage>
        <taxon>Bacteria</taxon>
        <taxon>Pseudomonadati</taxon>
        <taxon>Bacteroidota</taxon>
        <taxon>Bacteroidia</taxon>
        <taxon>Marinilabiliales</taxon>
        <taxon>Marinifilaceae</taxon>
        <taxon>Labilibaculum</taxon>
    </lineage>
</organism>
<dbReference type="Gene3D" id="1.10.150.240">
    <property type="entry name" value="Putative phosphatase, domain 2"/>
    <property type="match status" value="1"/>
</dbReference>
<dbReference type="OrthoDB" id="9797743at2"/>
<evidence type="ECO:0000313" key="4">
    <source>
        <dbReference type="EMBL" id="BAX79666.1"/>
    </source>
</evidence>
<dbReference type="NCBIfam" id="TIGR01509">
    <property type="entry name" value="HAD-SF-IA-v3"/>
    <property type="match status" value="1"/>
</dbReference>
<reference evidence="4 5" key="1">
    <citation type="journal article" date="2018" name="Mar. Genomics">
        <title>Complete genome sequence of Marinifilaceae bacterium strain SPP2, isolated from the Antarctic marine sediment.</title>
        <authorList>
            <person name="Watanabe M."/>
            <person name="Kojima H."/>
            <person name="Fukui M."/>
        </authorList>
    </citation>
    <scope>NUCLEOTIDE SEQUENCE [LARGE SCALE GENOMIC DNA]</scope>
    <source>
        <strain evidence="4 5">SPP2</strain>
    </source>
</reference>
<dbReference type="InterPro" id="IPR036412">
    <property type="entry name" value="HAD-like_sf"/>
</dbReference>
<protein>
    <recommendedName>
        <fullName evidence="6">2-deoxyglucose-6-phosphatase</fullName>
    </recommendedName>
</protein>